<feature type="active site" description="Nucleophile" evidence="4">
    <location>
        <position position="195"/>
    </location>
</feature>
<sequence>MTAVTSPFATFKFMATPKPYTLDVPSDFLDWINNRVKTAHLVSDLEHAPGDEWRDGTPTAVMEDLVEYWKTSYDWRSVEKNINDKFPMFTLDVEEGDETIKLHFVHKRSERPDAVPLLFAHGWPGNFLEVENLLQLTNPADPKAQAYHIVAPSLPGFTLSSSPKKPGFILPNIARIYHKLMLTLGYHHYLGQGGDWGSFVLRSMALQFPDACIGIHLNFILCLPPSPLRNPLTLLYLILRWFTPDQKERLKRMQWWFKHESGYTGIQGTKPQSVSYGLLDSPVGMLAWIREKLQGLVEPDYVWDKERCITFTMLYLISGSAGHARIYKENVATVGETVMSQKISSSVAVGVSCFPKDVAYVPRWWAEANSISNIVFWKEHAKGGHFPSVEVPDMLIADIQEWVEVMRSKGDPTRWECLLNAGRA</sequence>
<evidence type="ECO:0000256" key="3">
    <source>
        <dbReference type="ARBA" id="ARBA00022801"/>
    </source>
</evidence>
<dbReference type="InterPro" id="IPR029058">
    <property type="entry name" value="AB_hydrolase_fold"/>
</dbReference>
<dbReference type="PANTHER" id="PTHR21661">
    <property type="entry name" value="EPOXIDE HYDROLASE 1-RELATED"/>
    <property type="match status" value="1"/>
</dbReference>
<dbReference type="Pfam" id="PF06441">
    <property type="entry name" value="EHN"/>
    <property type="match status" value="1"/>
</dbReference>
<dbReference type="GO" id="GO:0004301">
    <property type="term" value="F:epoxide hydrolase activity"/>
    <property type="evidence" value="ECO:0007669"/>
    <property type="project" value="TreeGrafter"/>
</dbReference>
<evidence type="ECO:0000259" key="5">
    <source>
        <dbReference type="Pfam" id="PF06441"/>
    </source>
</evidence>
<dbReference type="SUPFAM" id="SSF53474">
    <property type="entry name" value="alpha/beta-Hydrolases"/>
    <property type="match status" value="1"/>
</dbReference>
<evidence type="ECO:0000256" key="4">
    <source>
        <dbReference type="PIRSR" id="PIRSR001112-1"/>
    </source>
</evidence>
<feature type="domain" description="Epoxide hydrolase N-terminal" evidence="5">
    <location>
        <begin position="17"/>
        <end position="130"/>
    </location>
</feature>
<dbReference type="InterPro" id="IPR000639">
    <property type="entry name" value="Epox_hydrolase-like"/>
</dbReference>
<accession>A0A9P7UTH0</accession>
<name>A0A9P7UTH0_9AGAR</name>
<feature type="active site" description="Proton acceptor" evidence="4">
    <location>
        <position position="385"/>
    </location>
</feature>
<dbReference type="PIRSF" id="PIRSF001112">
    <property type="entry name" value="Epoxide_hydrolase"/>
    <property type="match status" value="1"/>
</dbReference>
<dbReference type="InterPro" id="IPR010497">
    <property type="entry name" value="Epoxide_hydro_N"/>
</dbReference>
<reference evidence="6" key="1">
    <citation type="journal article" date="2021" name="Genome Biol. Evol.">
        <title>The assembled and annotated genome of the fairy-ring fungus Marasmius oreades.</title>
        <authorList>
            <person name="Hiltunen M."/>
            <person name="Ament-Velasquez S.L."/>
            <person name="Johannesson H."/>
        </authorList>
    </citation>
    <scope>NUCLEOTIDE SEQUENCE</scope>
    <source>
        <strain evidence="6">03SP1</strain>
    </source>
</reference>
<dbReference type="Proteomes" id="UP001049176">
    <property type="component" value="Chromosome 6"/>
</dbReference>
<keyword evidence="3" id="KW-0378">Hydrolase</keyword>
<dbReference type="GeneID" id="66079361"/>
<evidence type="ECO:0000256" key="1">
    <source>
        <dbReference type="ARBA" id="ARBA00010088"/>
    </source>
</evidence>
<dbReference type="GO" id="GO:0097176">
    <property type="term" value="P:epoxide metabolic process"/>
    <property type="evidence" value="ECO:0007669"/>
    <property type="project" value="TreeGrafter"/>
</dbReference>
<comment type="similarity">
    <text evidence="1">Belongs to the peptidase S33 family.</text>
</comment>
<evidence type="ECO:0000256" key="2">
    <source>
        <dbReference type="ARBA" id="ARBA00022797"/>
    </source>
</evidence>
<dbReference type="InterPro" id="IPR016292">
    <property type="entry name" value="Epoxide_hydrolase"/>
</dbReference>
<evidence type="ECO:0000313" key="7">
    <source>
        <dbReference type="Proteomes" id="UP001049176"/>
    </source>
</evidence>
<dbReference type="KEGG" id="more:E1B28_010285"/>
<gene>
    <name evidence="6" type="ORF">E1B28_010285</name>
</gene>
<dbReference type="OrthoDB" id="7130006at2759"/>
<keyword evidence="2" id="KW-0058">Aromatic hydrocarbons catabolism</keyword>
<feature type="active site" description="Proton donor" evidence="4">
    <location>
        <position position="327"/>
    </location>
</feature>
<dbReference type="PRINTS" id="PR00412">
    <property type="entry name" value="EPOXHYDRLASE"/>
</dbReference>
<evidence type="ECO:0000313" key="6">
    <source>
        <dbReference type="EMBL" id="KAG7091234.1"/>
    </source>
</evidence>
<dbReference type="Gene3D" id="3.40.50.1820">
    <property type="entry name" value="alpha/beta hydrolase"/>
    <property type="match status" value="1"/>
</dbReference>
<organism evidence="6 7">
    <name type="scientific">Marasmius oreades</name>
    <name type="common">fairy-ring Marasmius</name>
    <dbReference type="NCBI Taxonomy" id="181124"/>
    <lineage>
        <taxon>Eukaryota</taxon>
        <taxon>Fungi</taxon>
        <taxon>Dikarya</taxon>
        <taxon>Basidiomycota</taxon>
        <taxon>Agaricomycotina</taxon>
        <taxon>Agaricomycetes</taxon>
        <taxon>Agaricomycetidae</taxon>
        <taxon>Agaricales</taxon>
        <taxon>Marasmiineae</taxon>
        <taxon>Marasmiaceae</taxon>
        <taxon>Marasmius</taxon>
    </lineage>
</organism>
<dbReference type="RefSeq" id="XP_043007704.1">
    <property type="nucleotide sequence ID" value="XM_043155239.1"/>
</dbReference>
<keyword evidence="7" id="KW-1185">Reference proteome</keyword>
<dbReference type="EMBL" id="CM032186">
    <property type="protein sequence ID" value="KAG7091234.1"/>
    <property type="molecule type" value="Genomic_DNA"/>
</dbReference>
<dbReference type="AlphaFoldDB" id="A0A9P7UTH0"/>
<comment type="caution">
    <text evidence="6">The sequence shown here is derived from an EMBL/GenBank/DDBJ whole genome shotgun (WGS) entry which is preliminary data.</text>
</comment>
<proteinExistence type="inferred from homology"/>
<protein>
    <recommendedName>
        <fullName evidence="5">Epoxide hydrolase N-terminal domain-containing protein</fullName>
    </recommendedName>
</protein>
<dbReference type="PANTHER" id="PTHR21661:SF35">
    <property type="entry name" value="EPOXIDE HYDROLASE"/>
    <property type="match status" value="1"/>
</dbReference>